<dbReference type="GO" id="GO:0003723">
    <property type="term" value="F:RNA binding"/>
    <property type="evidence" value="ECO:0007669"/>
    <property type="project" value="UniProtKB-UniRule"/>
</dbReference>
<dbReference type="PROSITE" id="PS50084">
    <property type="entry name" value="KH_TYPE_1"/>
    <property type="match status" value="1"/>
</dbReference>
<dbReference type="AlphaFoldDB" id="A0A7W9SDL4"/>
<proteinExistence type="inferred from homology"/>
<dbReference type="InterPro" id="IPR015946">
    <property type="entry name" value="KH_dom-like_a/b"/>
</dbReference>
<dbReference type="PANTHER" id="PTHR22648:SF0">
    <property type="entry name" value="TRANSCRIPTION TERMINATION_ANTITERMINATION PROTEIN NUSA"/>
    <property type="match status" value="1"/>
</dbReference>
<dbReference type="InterPro" id="IPR036555">
    <property type="entry name" value="NusA_N_sf"/>
</dbReference>
<evidence type="ECO:0000259" key="9">
    <source>
        <dbReference type="Pfam" id="PF08529"/>
    </source>
</evidence>
<dbReference type="Proteomes" id="UP000522163">
    <property type="component" value="Unassembled WGS sequence"/>
</dbReference>
<dbReference type="Gene3D" id="3.30.300.20">
    <property type="match status" value="2"/>
</dbReference>
<evidence type="ECO:0000313" key="12">
    <source>
        <dbReference type="EMBL" id="MBB6040207.1"/>
    </source>
</evidence>
<dbReference type="HAMAP" id="MF_00945_B">
    <property type="entry name" value="NusA_B"/>
    <property type="match status" value="1"/>
</dbReference>
<dbReference type="InterPro" id="IPR012340">
    <property type="entry name" value="NA-bd_OB-fold"/>
</dbReference>
<feature type="region of interest" description="Disordered" evidence="8">
    <location>
        <begin position="359"/>
        <end position="390"/>
    </location>
</feature>
<dbReference type="Gene3D" id="3.30.1480.10">
    <property type="entry name" value="NusA, N-terminal domain"/>
    <property type="match status" value="1"/>
</dbReference>
<feature type="compositionally biased region" description="Acidic residues" evidence="8">
    <location>
        <begin position="361"/>
        <end position="390"/>
    </location>
</feature>
<dbReference type="InterPro" id="IPR009019">
    <property type="entry name" value="KH_sf_prok-type"/>
</dbReference>
<dbReference type="SUPFAM" id="SSF54814">
    <property type="entry name" value="Prokaryotic type KH domain (KH-domain type II)"/>
    <property type="match status" value="2"/>
</dbReference>
<dbReference type="GO" id="GO:0006353">
    <property type="term" value="P:DNA-templated transcription termination"/>
    <property type="evidence" value="ECO:0007669"/>
    <property type="project" value="UniProtKB-UniRule"/>
</dbReference>
<evidence type="ECO:0000256" key="3">
    <source>
        <dbReference type="ARBA" id="ARBA00022814"/>
    </source>
</evidence>
<evidence type="ECO:0000256" key="6">
    <source>
        <dbReference type="ARBA" id="ARBA00023163"/>
    </source>
</evidence>
<dbReference type="GO" id="GO:0003700">
    <property type="term" value="F:DNA-binding transcription factor activity"/>
    <property type="evidence" value="ECO:0007669"/>
    <property type="project" value="InterPro"/>
</dbReference>
<dbReference type="CDD" id="cd22529">
    <property type="entry name" value="KH-II_NusA_rpt2"/>
    <property type="match status" value="1"/>
</dbReference>
<sequence>MNEELRLALDMLEKEKKISKQALIEAIELSLQTACKNHFGSADNVHVSMNPDTAVFSVLADKTVVEKVGDKSTEISLEEAHEMDPSYTLGDVVQVPIDSKSFSRIAAQNAKGVIVQKIREEERKNLFEEYYAMSKKIFTALVEKNTGRALIMNLGKVDGYLAEAEQIPGENLTPGQRAKVYVVEVKDSPKGPKLMLSRTHPELVRKLFFEEVSELREGIVEIKSIAREAGSRTKMAVISNEEDVDAVGACVGLNGNRVNTIVEELRGEKIDIINYDENPAYLIENSLSPAKVIAVIADPDNKEALVIVPDNQLSLAIGKEGQNARLAAKLTNYKIDIKSESQAQEQGIFDEMGIDYHGESLEEEDLGYDEDYEDASYEEGEEEAEAYEEE</sequence>
<dbReference type="InterPro" id="IPR010213">
    <property type="entry name" value="TF_NusA"/>
</dbReference>
<dbReference type="PANTHER" id="PTHR22648">
    <property type="entry name" value="TRANSCRIPTION TERMINATION FACTOR NUSA"/>
    <property type="match status" value="1"/>
</dbReference>
<dbReference type="InterPro" id="IPR025249">
    <property type="entry name" value="TF_NusA_KH_1st"/>
</dbReference>
<keyword evidence="4 7" id="KW-0694">RNA-binding</keyword>
<feature type="domain" description="NusA-like second KH" evidence="11">
    <location>
        <begin position="280"/>
        <end position="345"/>
    </location>
</feature>
<dbReference type="InterPro" id="IPR058582">
    <property type="entry name" value="KH_NusA_2nd"/>
</dbReference>
<dbReference type="Pfam" id="PF26594">
    <property type="entry name" value="KH_NusA_2nd"/>
    <property type="match status" value="1"/>
</dbReference>
<dbReference type="InterPro" id="IPR013735">
    <property type="entry name" value="TF_NusA_N"/>
</dbReference>
<dbReference type="CDD" id="cd04455">
    <property type="entry name" value="S1_NusA"/>
    <property type="match status" value="1"/>
</dbReference>
<organism evidence="12 13">
    <name type="scientific">Oribacterium sinus</name>
    <dbReference type="NCBI Taxonomy" id="237576"/>
    <lineage>
        <taxon>Bacteria</taxon>
        <taxon>Bacillati</taxon>
        <taxon>Bacillota</taxon>
        <taxon>Clostridia</taxon>
        <taxon>Lachnospirales</taxon>
        <taxon>Lachnospiraceae</taxon>
        <taxon>Oribacterium</taxon>
    </lineage>
</organism>
<protein>
    <recommendedName>
        <fullName evidence="7">Transcription termination/antitermination protein NusA</fullName>
    </recommendedName>
</protein>
<dbReference type="Pfam" id="PF13184">
    <property type="entry name" value="KH_NusA_1st"/>
    <property type="match status" value="1"/>
</dbReference>
<accession>A0A7W9SDL4</accession>
<evidence type="ECO:0000259" key="10">
    <source>
        <dbReference type="Pfam" id="PF13184"/>
    </source>
</evidence>
<dbReference type="FunFam" id="3.30.300.20:FF:000005">
    <property type="entry name" value="Transcription termination/antitermination protein NusA"/>
    <property type="match status" value="1"/>
</dbReference>
<evidence type="ECO:0000256" key="7">
    <source>
        <dbReference type="HAMAP-Rule" id="MF_00945"/>
    </source>
</evidence>
<comment type="subcellular location">
    <subcellularLocation>
        <location evidence="7">Cytoplasm</location>
    </subcellularLocation>
</comment>
<dbReference type="GO" id="GO:0031564">
    <property type="term" value="P:transcription antitermination"/>
    <property type="evidence" value="ECO:0007669"/>
    <property type="project" value="UniProtKB-UniRule"/>
</dbReference>
<dbReference type="NCBIfam" id="TIGR01953">
    <property type="entry name" value="NusA"/>
    <property type="match status" value="1"/>
</dbReference>
<evidence type="ECO:0000256" key="5">
    <source>
        <dbReference type="ARBA" id="ARBA00023015"/>
    </source>
</evidence>
<keyword evidence="1 7" id="KW-0806">Transcription termination</keyword>
<dbReference type="GO" id="GO:0005829">
    <property type="term" value="C:cytosol"/>
    <property type="evidence" value="ECO:0007669"/>
    <property type="project" value="TreeGrafter"/>
</dbReference>
<dbReference type="Gene3D" id="2.40.50.140">
    <property type="entry name" value="Nucleic acid-binding proteins"/>
    <property type="match status" value="1"/>
</dbReference>
<dbReference type="FunFam" id="3.30.1480.10:FF:000002">
    <property type="entry name" value="Transcription termination/antitermination protein NusA"/>
    <property type="match status" value="1"/>
</dbReference>
<evidence type="ECO:0000259" key="11">
    <source>
        <dbReference type="Pfam" id="PF26594"/>
    </source>
</evidence>
<comment type="function">
    <text evidence="7">Participates in both transcription termination and antitermination.</text>
</comment>
<evidence type="ECO:0000313" key="13">
    <source>
        <dbReference type="Proteomes" id="UP000522163"/>
    </source>
</evidence>
<comment type="similarity">
    <text evidence="7">Belongs to the NusA family.</text>
</comment>
<evidence type="ECO:0000256" key="4">
    <source>
        <dbReference type="ARBA" id="ARBA00022884"/>
    </source>
</evidence>
<feature type="domain" description="Transcription factor NusA first KH" evidence="10">
    <location>
        <begin position="198"/>
        <end position="275"/>
    </location>
</feature>
<comment type="subunit">
    <text evidence="7">Monomer. Binds directly to the core enzyme of the DNA-dependent RNA polymerase and to nascent RNA.</text>
</comment>
<name>A0A7W9SDL4_9FIRM</name>
<keyword evidence="6 7" id="KW-0804">Transcription</keyword>
<keyword evidence="5 7" id="KW-0805">Transcription regulation</keyword>
<dbReference type="RefSeq" id="WP_007155789.1">
    <property type="nucleotide sequence ID" value="NZ_CAUQIH010000043.1"/>
</dbReference>
<dbReference type="SUPFAM" id="SSF50249">
    <property type="entry name" value="Nucleic acid-binding proteins"/>
    <property type="match status" value="1"/>
</dbReference>
<evidence type="ECO:0000256" key="2">
    <source>
        <dbReference type="ARBA" id="ARBA00022490"/>
    </source>
</evidence>
<dbReference type="EMBL" id="JACHHH010000001">
    <property type="protein sequence ID" value="MBB6040207.1"/>
    <property type="molecule type" value="Genomic_DNA"/>
</dbReference>
<dbReference type="GeneID" id="85013740"/>
<evidence type="ECO:0000256" key="8">
    <source>
        <dbReference type="SAM" id="MobiDB-lite"/>
    </source>
</evidence>
<evidence type="ECO:0000256" key="1">
    <source>
        <dbReference type="ARBA" id="ARBA00022472"/>
    </source>
</evidence>
<dbReference type="SUPFAM" id="SSF69705">
    <property type="entry name" value="Transcription factor NusA, N-terminal domain"/>
    <property type="match status" value="1"/>
</dbReference>
<dbReference type="InterPro" id="IPR030842">
    <property type="entry name" value="TF_NusA_bacterial"/>
</dbReference>
<feature type="domain" description="Transcription factor NusA N-terminal" evidence="9">
    <location>
        <begin position="4"/>
        <end position="124"/>
    </location>
</feature>
<dbReference type="CDD" id="cd02134">
    <property type="entry name" value="KH-II_NusA_rpt1"/>
    <property type="match status" value="1"/>
</dbReference>
<dbReference type="FunFam" id="3.30.300.20:FF:000002">
    <property type="entry name" value="Transcription termination/antitermination protein NusA"/>
    <property type="match status" value="1"/>
</dbReference>
<comment type="caution">
    <text evidence="12">The sequence shown here is derived from an EMBL/GenBank/DDBJ whole genome shotgun (WGS) entry which is preliminary data.</text>
</comment>
<keyword evidence="3 7" id="KW-0889">Transcription antitermination</keyword>
<reference evidence="12 13" key="1">
    <citation type="submission" date="2020-08" db="EMBL/GenBank/DDBJ databases">
        <title>Genomic Encyclopedia of Type Strains, Phase IV (KMG-IV): sequencing the most valuable type-strain genomes for metagenomic binning, comparative biology and taxonomic classification.</title>
        <authorList>
            <person name="Goeker M."/>
        </authorList>
    </citation>
    <scope>NUCLEOTIDE SEQUENCE [LARGE SCALE GENOMIC DNA]</scope>
    <source>
        <strain evidence="12 13">DSM 17245</strain>
    </source>
</reference>
<gene>
    <name evidence="7" type="primary">nusA</name>
    <name evidence="12" type="ORF">HNQ46_000168</name>
</gene>
<keyword evidence="2 7" id="KW-0963">Cytoplasm</keyword>
<dbReference type="Pfam" id="PF08529">
    <property type="entry name" value="NusA_N"/>
    <property type="match status" value="1"/>
</dbReference>